<evidence type="ECO:0000256" key="2">
    <source>
        <dbReference type="ARBA" id="ARBA00022737"/>
    </source>
</evidence>
<gene>
    <name evidence="6" type="ORF">SLEP1_g44022</name>
</gene>
<dbReference type="EMBL" id="BPVZ01000113">
    <property type="protein sequence ID" value="GKV35810.1"/>
    <property type="molecule type" value="Genomic_DNA"/>
</dbReference>
<feature type="compositionally biased region" description="Acidic residues" evidence="4">
    <location>
        <begin position="592"/>
        <end position="623"/>
    </location>
</feature>
<protein>
    <recommendedName>
        <fullName evidence="5">Small-subunit processome Utp12 domain-containing protein</fullName>
    </recommendedName>
</protein>
<evidence type="ECO:0000256" key="4">
    <source>
        <dbReference type="SAM" id="MobiDB-lite"/>
    </source>
</evidence>
<feature type="repeat" description="WD" evidence="3">
    <location>
        <begin position="12"/>
        <end position="42"/>
    </location>
</feature>
<feature type="compositionally biased region" description="Basic and acidic residues" evidence="4">
    <location>
        <begin position="392"/>
        <end position="405"/>
    </location>
</feature>
<feature type="region of interest" description="Disordered" evidence="4">
    <location>
        <begin position="589"/>
        <end position="637"/>
    </location>
</feature>
<dbReference type="Proteomes" id="UP001054252">
    <property type="component" value="Unassembled WGS sequence"/>
</dbReference>
<organism evidence="6 7">
    <name type="scientific">Rubroshorea leprosula</name>
    <dbReference type="NCBI Taxonomy" id="152421"/>
    <lineage>
        <taxon>Eukaryota</taxon>
        <taxon>Viridiplantae</taxon>
        <taxon>Streptophyta</taxon>
        <taxon>Embryophyta</taxon>
        <taxon>Tracheophyta</taxon>
        <taxon>Spermatophyta</taxon>
        <taxon>Magnoliopsida</taxon>
        <taxon>eudicotyledons</taxon>
        <taxon>Gunneridae</taxon>
        <taxon>Pentapetalae</taxon>
        <taxon>rosids</taxon>
        <taxon>malvids</taxon>
        <taxon>Malvales</taxon>
        <taxon>Dipterocarpaceae</taxon>
        <taxon>Rubroshorea</taxon>
    </lineage>
</organism>
<dbReference type="SUPFAM" id="SSF50978">
    <property type="entry name" value="WD40 repeat-like"/>
    <property type="match status" value="1"/>
</dbReference>
<keyword evidence="1 3" id="KW-0853">WD repeat</keyword>
<evidence type="ECO:0000256" key="1">
    <source>
        <dbReference type="ARBA" id="ARBA00022574"/>
    </source>
</evidence>
<feature type="compositionally biased region" description="Basic and acidic residues" evidence="4">
    <location>
        <begin position="431"/>
        <end position="445"/>
    </location>
</feature>
<sequence>MAKQKLRSLITSFTPDGDYLAILSPDGTVKIWNTSNRSLLAEWKQSHSDPVVSYTCIACCFIGKKHKDLDSCLVVLGTSDGDIFAIDVLIGRTKWKFTGFCPSAIAGLSFTDKDHSLQIVGCNGKAFEMNFETGEILKEFKASKKPISLFSFSCDKKFLALASGKMRIISLENGKELLKFADDLDHVQYMSISDDARAIVTAGLGEKHLKLWYCDLSSKTVVSGPVLYMKQPPLALACQNNSNDVGGFVILAISESGVAYVWNLETSSEDEARPTKITVKANKAGREQEKSANSKKSRASIISARLLTNSTGKGVSACIAYGLLDSPQFSVVNVSKMGEDVVIIAGDEEETETIQENKEATGRGLHSSESGLMVDPNRKANKKRGAPDPDLETTRGVEEMGHGENMDGVLVDDDPNEPTMGEKLASLNLIDEDKTGSHGKEERQESTPVTKPPSADSVNVLLKQALHADDRALLLECLYTQDEKVIKNSISLLNPSDVLKLLHSLVSIIQSRGAVLACALPWIKNLLLQHASGIMSQESSLHSLNSLYQLIESRVSTFESALQVSSCLDFLFAGIVEDEEEENATVPVIFEDKDESDEEELSEDAMETDRDGEEEEEALDEALDGISDFEGIEDMSD</sequence>
<name>A0AAV5LEW5_9ROSI</name>
<dbReference type="PANTHER" id="PTHR45290">
    <property type="entry name" value="OS03G0300300 PROTEIN"/>
    <property type="match status" value="1"/>
</dbReference>
<dbReference type="PROSITE" id="PS50082">
    <property type="entry name" value="WD_REPEATS_2"/>
    <property type="match status" value="1"/>
</dbReference>
<accession>A0AAV5LEW5</accession>
<feature type="domain" description="Small-subunit processome Utp12" evidence="5">
    <location>
        <begin position="470"/>
        <end position="571"/>
    </location>
</feature>
<dbReference type="PANTHER" id="PTHR45290:SF3">
    <property type="entry name" value="OS01G0649000 PROTEIN"/>
    <property type="match status" value="1"/>
</dbReference>
<dbReference type="SMART" id="SM00320">
    <property type="entry name" value="WD40"/>
    <property type="match status" value="3"/>
</dbReference>
<dbReference type="InterPro" id="IPR036322">
    <property type="entry name" value="WD40_repeat_dom_sf"/>
</dbReference>
<proteinExistence type="predicted"/>
<feature type="region of interest" description="Disordered" evidence="4">
    <location>
        <begin position="353"/>
        <end position="408"/>
    </location>
</feature>
<evidence type="ECO:0000313" key="7">
    <source>
        <dbReference type="Proteomes" id="UP001054252"/>
    </source>
</evidence>
<dbReference type="PROSITE" id="PS00678">
    <property type="entry name" value="WD_REPEATS_1"/>
    <property type="match status" value="1"/>
</dbReference>
<evidence type="ECO:0000313" key="6">
    <source>
        <dbReference type="EMBL" id="GKV35810.1"/>
    </source>
</evidence>
<dbReference type="Gene3D" id="2.130.10.10">
    <property type="entry name" value="YVTN repeat-like/Quinoprotein amine dehydrogenase"/>
    <property type="match status" value="1"/>
</dbReference>
<comment type="caution">
    <text evidence="6">The sequence shown here is derived from an EMBL/GenBank/DDBJ whole genome shotgun (WGS) entry which is preliminary data.</text>
</comment>
<evidence type="ECO:0000259" key="5">
    <source>
        <dbReference type="Pfam" id="PF04003"/>
    </source>
</evidence>
<evidence type="ECO:0000256" key="3">
    <source>
        <dbReference type="PROSITE-ProRule" id="PRU00221"/>
    </source>
</evidence>
<keyword evidence="7" id="KW-1185">Reference proteome</keyword>
<dbReference type="InterPro" id="IPR015943">
    <property type="entry name" value="WD40/YVTN_repeat-like_dom_sf"/>
</dbReference>
<feature type="region of interest" description="Disordered" evidence="4">
    <location>
        <begin position="426"/>
        <end position="455"/>
    </location>
</feature>
<dbReference type="InterPro" id="IPR019775">
    <property type="entry name" value="WD40_repeat_CS"/>
</dbReference>
<dbReference type="InterPro" id="IPR007148">
    <property type="entry name" value="SSU_processome_Utp12"/>
</dbReference>
<dbReference type="InterPro" id="IPR001680">
    <property type="entry name" value="WD40_rpt"/>
</dbReference>
<dbReference type="AlphaFoldDB" id="A0AAV5LEW5"/>
<dbReference type="Pfam" id="PF04003">
    <property type="entry name" value="Utp12"/>
    <property type="match status" value="1"/>
</dbReference>
<keyword evidence="2" id="KW-0677">Repeat</keyword>
<reference evidence="6 7" key="1">
    <citation type="journal article" date="2021" name="Commun. Biol.">
        <title>The genome of Shorea leprosula (Dipterocarpaceae) highlights the ecological relevance of drought in aseasonal tropical rainforests.</title>
        <authorList>
            <person name="Ng K.K.S."/>
            <person name="Kobayashi M.J."/>
            <person name="Fawcett J.A."/>
            <person name="Hatakeyama M."/>
            <person name="Paape T."/>
            <person name="Ng C.H."/>
            <person name="Ang C.C."/>
            <person name="Tnah L.H."/>
            <person name="Lee C.T."/>
            <person name="Nishiyama T."/>
            <person name="Sese J."/>
            <person name="O'Brien M.J."/>
            <person name="Copetti D."/>
            <person name="Mohd Noor M.I."/>
            <person name="Ong R.C."/>
            <person name="Putra M."/>
            <person name="Sireger I.Z."/>
            <person name="Indrioko S."/>
            <person name="Kosugi Y."/>
            <person name="Izuno A."/>
            <person name="Isagi Y."/>
            <person name="Lee S.L."/>
            <person name="Shimizu K.K."/>
        </authorList>
    </citation>
    <scope>NUCLEOTIDE SEQUENCE [LARGE SCALE GENOMIC DNA]</scope>
    <source>
        <strain evidence="6">214</strain>
    </source>
</reference>